<organism evidence="1 2">
    <name type="scientific">Effrenium voratum</name>
    <dbReference type="NCBI Taxonomy" id="2562239"/>
    <lineage>
        <taxon>Eukaryota</taxon>
        <taxon>Sar</taxon>
        <taxon>Alveolata</taxon>
        <taxon>Dinophyceae</taxon>
        <taxon>Suessiales</taxon>
        <taxon>Symbiodiniaceae</taxon>
        <taxon>Effrenium</taxon>
    </lineage>
</organism>
<protein>
    <submittedName>
        <fullName evidence="1">Uncharacterized protein</fullName>
    </submittedName>
</protein>
<evidence type="ECO:0000313" key="2">
    <source>
        <dbReference type="Proteomes" id="UP001178507"/>
    </source>
</evidence>
<reference evidence="1" key="1">
    <citation type="submission" date="2023-08" db="EMBL/GenBank/DDBJ databases">
        <authorList>
            <person name="Chen Y."/>
            <person name="Shah S."/>
            <person name="Dougan E. K."/>
            <person name="Thang M."/>
            <person name="Chan C."/>
        </authorList>
    </citation>
    <scope>NUCLEOTIDE SEQUENCE</scope>
</reference>
<keyword evidence="2" id="KW-1185">Reference proteome</keyword>
<accession>A0AA36JE88</accession>
<dbReference type="AlphaFoldDB" id="A0AA36JE88"/>
<comment type="caution">
    <text evidence="1">The sequence shown here is derived from an EMBL/GenBank/DDBJ whole genome shotgun (WGS) entry which is preliminary data.</text>
</comment>
<dbReference type="EMBL" id="CAUJNA010003495">
    <property type="protein sequence ID" value="CAJ1403426.1"/>
    <property type="molecule type" value="Genomic_DNA"/>
</dbReference>
<sequence>MTCTGAQALLPGPEKGRKMSRARAWFEIKRYFDADARRFAHKEVYARELLLKTVCESLQRDGFVVIDSYLAQHAARGLRAELGPLRIADETMEAPAQVAPWVGSQYLQRTEHAGHLQRSEPGVSLREDPICRSCEITMGGAGGAASLFQPRTKDEFLRSVKTVLHCVAANSTSEAEIPEADKVHVQLTFGDLEALERAKAKLGVPGASR</sequence>
<name>A0AA36JE88_9DINO</name>
<proteinExistence type="predicted"/>
<evidence type="ECO:0000313" key="1">
    <source>
        <dbReference type="EMBL" id="CAJ1403426.1"/>
    </source>
</evidence>
<dbReference type="Proteomes" id="UP001178507">
    <property type="component" value="Unassembled WGS sequence"/>
</dbReference>
<gene>
    <name evidence="1" type="ORF">EVOR1521_LOCUS26100</name>
</gene>